<sequence length="70" mass="7955">MAEFGRRGTLGRSQRPPAAVTLSHLANNFEALVLGSRDTWAVRWLKKTLARDAVFAAAEARQIFQLFRRR</sequence>
<organism evidence="1 2">
    <name type="scientific">Nitrococcus mobilis Nb-231</name>
    <dbReference type="NCBI Taxonomy" id="314278"/>
    <lineage>
        <taxon>Bacteria</taxon>
        <taxon>Pseudomonadati</taxon>
        <taxon>Pseudomonadota</taxon>
        <taxon>Gammaproteobacteria</taxon>
        <taxon>Chromatiales</taxon>
        <taxon>Ectothiorhodospiraceae</taxon>
        <taxon>Nitrococcus</taxon>
    </lineage>
</organism>
<keyword evidence="2" id="KW-1185">Reference proteome</keyword>
<gene>
    <name evidence="1" type="ORF">NB231_14408</name>
</gene>
<comment type="caution">
    <text evidence="1">The sequence shown here is derived from an EMBL/GenBank/DDBJ whole genome shotgun (WGS) entry which is preliminary data.</text>
</comment>
<dbReference type="STRING" id="314278.NB231_14408"/>
<dbReference type="EMBL" id="AAOF01000001">
    <property type="protein sequence ID" value="EAR23020.1"/>
    <property type="molecule type" value="Genomic_DNA"/>
</dbReference>
<evidence type="ECO:0000313" key="2">
    <source>
        <dbReference type="Proteomes" id="UP000003374"/>
    </source>
</evidence>
<reference evidence="1 2" key="1">
    <citation type="submission" date="2006-02" db="EMBL/GenBank/DDBJ databases">
        <authorList>
            <person name="Waterbury J."/>
            <person name="Ferriera S."/>
            <person name="Johnson J."/>
            <person name="Kravitz S."/>
            <person name="Halpern A."/>
            <person name="Remington K."/>
            <person name="Beeson K."/>
            <person name="Tran B."/>
            <person name="Rogers Y.-H."/>
            <person name="Friedman R."/>
            <person name="Venter J.C."/>
        </authorList>
    </citation>
    <scope>NUCLEOTIDE SEQUENCE [LARGE SCALE GENOMIC DNA]</scope>
    <source>
        <strain evidence="1 2">Nb-231</strain>
    </source>
</reference>
<protein>
    <submittedName>
        <fullName evidence="1">Uncharacterized protein</fullName>
    </submittedName>
</protein>
<dbReference type="Proteomes" id="UP000003374">
    <property type="component" value="Unassembled WGS sequence"/>
</dbReference>
<accession>A4BL32</accession>
<dbReference type="HOGENOM" id="CLU_2753777_0_0_6"/>
<proteinExistence type="predicted"/>
<evidence type="ECO:0000313" key="1">
    <source>
        <dbReference type="EMBL" id="EAR23020.1"/>
    </source>
</evidence>
<dbReference type="AlphaFoldDB" id="A4BL32"/>
<name>A4BL32_9GAMM</name>